<reference evidence="11" key="1">
    <citation type="submission" date="2020-10" db="EMBL/GenBank/DDBJ databases">
        <title>Genome Sequence of Monilinia vaccinii-corymbosi Sheds Light on Mummy Berry Disease Infection of Blueberry and Mating Type.</title>
        <authorList>
            <person name="Yow A.G."/>
            <person name="Zhang Y."/>
            <person name="Bansal K."/>
            <person name="Eacker S.M."/>
            <person name="Sullivan S."/>
            <person name="Liachko I."/>
            <person name="Cubeta M.A."/>
            <person name="Rollins J.A."/>
            <person name="Ashrafi H."/>
        </authorList>
    </citation>
    <scope>NUCLEOTIDE SEQUENCE</scope>
    <source>
        <strain evidence="11">RL-1</strain>
    </source>
</reference>
<dbReference type="Pfam" id="PF04494">
    <property type="entry name" value="TFIID_NTD2"/>
    <property type="match status" value="1"/>
</dbReference>
<feature type="domain" description="TFIID subunit TAF5 NTD2" evidence="10">
    <location>
        <begin position="234"/>
        <end position="364"/>
    </location>
</feature>
<feature type="repeat" description="WD" evidence="8">
    <location>
        <begin position="520"/>
        <end position="553"/>
    </location>
</feature>
<dbReference type="Gene3D" id="1.25.40.500">
    <property type="entry name" value="TFIID subunit TAF5, NTD2 domain"/>
    <property type="match status" value="1"/>
</dbReference>
<keyword evidence="5" id="KW-0805">Transcription regulation</keyword>
<dbReference type="InterPro" id="IPR019775">
    <property type="entry name" value="WD40_repeat_CS"/>
</dbReference>
<feature type="compositionally biased region" description="Pro residues" evidence="9">
    <location>
        <begin position="162"/>
        <end position="172"/>
    </location>
</feature>
<dbReference type="InterPro" id="IPR001680">
    <property type="entry name" value="WD40_rpt"/>
</dbReference>
<dbReference type="Gene3D" id="2.130.10.10">
    <property type="entry name" value="YVTN repeat-like/Quinoprotein amine dehydrogenase"/>
    <property type="match status" value="2"/>
</dbReference>
<dbReference type="InterPro" id="IPR020472">
    <property type="entry name" value="WD40_PAC1"/>
</dbReference>
<dbReference type="InterPro" id="IPR037264">
    <property type="entry name" value="TFIID_NTD2_sf"/>
</dbReference>
<feature type="repeat" description="WD" evidence="8">
    <location>
        <begin position="631"/>
        <end position="662"/>
    </location>
</feature>
<dbReference type="AlphaFoldDB" id="A0A8A3P894"/>
<evidence type="ECO:0000256" key="3">
    <source>
        <dbReference type="ARBA" id="ARBA00022574"/>
    </source>
</evidence>
<evidence type="ECO:0000256" key="5">
    <source>
        <dbReference type="ARBA" id="ARBA00023015"/>
    </source>
</evidence>
<dbReference type="PANTHER" id="PTHR19879">
    <property type="entry name" value="TRANSCRIPTION INITIATION FACTOR TFIID"/>
    <property type="match status" value="1"/>
</dbReference>
<organism evidence="11 12">
    <name type="scientific">Monilinia vaccinii-corymbosi</name>
    <dbReference type="NCBI Taxonomy" id="61207"/>
    <lineage>
        <taxon>Eukaryota</taxon>
        <taxon>Fungi</taxon>
        <taxon>Dikarya</taxon>
        <taxon>Ascomycota</taxon>
        <taxon>Pezizomycotina</taxon>
        <taxon>Leotiomycetes</taxon>
        <taxon>Helotiales</taxon>
        <taxon>Sclerotiniaceae</taxon>
        <taxon>Monilinia</taxon>
    </lineage>
</organism>
<dbReference type="SUPFAM" id="SSF50978">
    <property type="entry name" value="WD40 repeat-like"/>
    <property type="match status" value="1"/>
</dbReference>
<dbReference type="PROSITE" id="PS00678">
    <property type="entry name" value="WD_REPEATS_1"/>
    <property type="match status" value="1"/>
</dbReference>
<dbReference type="InterPro" id="IPR007582">
    <property type="entry name" value="TFIID_NTD2"/>
</dbReference>
<dbReference type="GO" id="GO:0006367">
    <property type="term" value="P:transcription initiation at RNA polymerase II promoter"/>
    <property type="evidence" value="ECO:0007669"/>
    <property type="project" value="TreeGrafter"/>
</dbReference>
<evidence type="ECO:0000256" key="8">
    <source>
        <dbReference type="PROSITE-ProRule" id="PRU00221"/>
    </source>
</evidence>
<dbReference type="SUPFAM" id="SSF160897">
    <property type="entry name" value="Taf5 N-terminal domain-like"/>
    <property type="match status" value="1"/>
</dbReference>
<evidence type="ECO:0000313" key="12">
    <source>
        <dbReference type="Proteomes" id="UP000672032"/>
    </source>
</evidence>
<accession>A0A8A3P894</accession>
<feature type="region of interest" description="Disordered" evidence="9">
    <location>
        <begin position="125"/>
        <end position="185"/>
    </location>
</feature>
<dbReference type="PROSITE" id="PS50294">
    <property type="entry name" value="WD_REPEATS_REGION"/>
    <property type="match status" value="4"/>
</dbReference>
<comment type="similarity">
    <text evidence="2">Belongs to the WD repeat TAF5 family.</text>
</comment>
<dbReference type="Pfam" id="PF00400">
    <property type="entry name" value="WD40"/>
    <property type="match status" value="6"/>
</dbReference>
<evidence type="ECO:0000256" key="6">
    <source>
        <dbReference type="ARBA" id="ARBA00023163"/>
    </source>
</evidence>
<dbReference type="Proteomes" id="UP000672032">
    <property type="component" value="Chromosome 2"/>
</dbReference>
<dbReference type="PRINTS" id="PR00320">
    <property type="entry name" value="GPROTEINBRPT"/>
</dbReference>
<dbReference type="CDD" id="cd00200">
    <property type="entry name" value="WD40"/>
    <property type="match status" value="1"/>
</dbReference>
<dbReference type="PROSITE" id="PS50082">
    <property type="entry name" value="WD_REPEATS_2"/>
    <property type="match status" value="6"/>
</dbReference>
<evidence type="ECO:0000259" key="10">
    <source>
        <dbReference type="Pfam" id="PF04494"/>
    </source>
</evidence>
<dbReference type="InterPro" id="IPR036322">
    <property type="entry name" value="WD40_repeat_dom_sf"/>
</dbReference>
<protein>
    <recommendedName>
        <fullName evidence="10">TFIID subunit TAF5 NTD2 domain-containing protein</fullName>
    </recommendedName>
</protein>
<feature type="repeat" description="WD" evidence="8">
    <location>
        <begin position="673"/>
        <end position="716"/>
    </location>
</feature>
<keyword evidence="4" id="KW-0677">Repeat</keyword>
<keyword evidence="12" id="KW-1185">Reference proteome</keyword>
<dbReference type="CDD" id="cd08044">
    <property type="entry name" value="TAF5_NTD2"/>
    <property type="match status" value="1"/>
</dbReference>
<evidence type="ECO:0000256" key="2">
    <source>
        <dbReference type="ARBA" id="ARBA00009435"/>
    </source>
</evidence>
<feature type="repeat" description="WD" evidence="8">
    <location>
        <begin position="577"/>
        <end position="623"/>
    </location>
</feature>
<feature type="region of interest" description="Disordered" evidence="9">
    <location>
        <begin position="1"/>
        <end position="30"/>
    </location>
</feature>
<keyword evidence="3 8" id="KW-0853">WD repeat</keyword>
<evidence type="ECO:0000256" key="9">
    <source>
        <dbReference type="SAM" id="MobiDB-lite"/>
    </source>
</evidence>
<keyword evidence="7" id="KW-0539">Nucleus</keyword>
<dbReference type="OrthoDB" id="10266330at2759"/>
<dbReference type="GO" id="GO:0005669">
    <property type="term" value="C:transcription factor TFIID complex"/>
    <property type="evidence" value="ECO:0007669"/>
    <property type="project" value="TreeGrafter"/>
</dbReference>
<evidence type="ECO:0000256" key="1">
    <source>
        <dbReference type="ARBA" id="ARBA00004123"/>
    </source>
</evidence>
<dbReference type="PROSITE" id="PS50896">
    <property type="entry name" value="LISH"/>
    <property type="match status" value="1"/>
</dbReference>
<dbReference type="GO" id="GO:0016251">
    <property type="term" value="F:RNA polymerase II general transcription initiation factor activity"/>
    <property type="evidence" value="ECO:0007669"/>
    <property type="project" value="TreeGrafter"/>
</dbReference>
<dbReference type="PANTHER" id="PTHR19879:SF1">
    <property type="entry name" value="CANNONBALL-RELATED"/>
    <property type="match status" value="1"/>
</dbReference>
<dbReference type="InterPro" id="IPR006594">
    <property type="entry name" value="LisH"/>
</dbReference>
<sequence>MSTSGQPNGPSSSGINTQPNSQGPSQSGTLMSQQNLNQILPVQKQEAISQFVKGSQRTKPVGHVITADVGLCSTVFQTFKSQSCQSTGFIKYLSLCFSLLVRNLLQTSTINSFIMSGPFERSLRIPPCPGRSPTNISPLPSGVPSHGITESSVPHRSSPQPFVSPYPPPSGPPRNTHTPYAPPQQHYTNDFLKQKVIEYLVKKGYNRTEQMLRSESANLDRDGKPIQDRAEDLGTAKYSKGFRLLSNWIESNLDIYKFELRRLLWPIFVYSFIELITNNYTTDGKAFLNEFKDQFQQVHADEIATFETISLPQQIIDNTIAKLYKSSKYRIPLNTHVYFNLITHLESNSKQGGSVIIYLLQTYCEIRETKRGPIDQFSFEAIINQAHGIEAEESDLQEGIPGAFTGVTNKDIADNNTKLQLGPLAMEEDLAGDVRADLQEEDAKNPPEPGKESLMEIFERKIKREGSSEGPNRNDIPYPPSRARDVTMEIQKIKEHRDRFRIESRNGGVGPAVSICMFTFHNTLDTITCMEFSDDNNLVAVGTEESYIRVWHLHGEPLTSETKTEPNDPPPSNSRRLIGHSAPVYSVSFSPSIRAADDDDKSTAPKLLLSSSSDRTVRLWSLEAWACLVVYKGHEGPVWNVKWGPFGHYFLTCGHDRTVRIWGQDHISYLRMFIGHDSNVNQIAWHPNGAYIFSASDQADKTVRMWSFTTGECVRVFTGHTETISSLECAPNGKILASADSGGSIILWDLAKGTQIKRCRGHGKGGIWSLSFSVESTVLCSGGADGTVRIWDVEVPADPYKNNDGEIIGTGGQANSTQVGGPTVGAQVNPATGSSKKKAKETMITPDQIAAFPTKRSPVYKVMFTRMNLVMAGGCYLP</sequence>
<proteinExistence type="inferred from homology"/>
<gene>
    <name evidence="11" type="ORF">DSL72_000165</name>
</gene>
<dbReference type="EMBL" id="CP063406">
    <property type="protein sequence ID" value="QSZ30608.1"/>
    <property type="molecule type" value="Genomic_DNA"/>
</dbReference>
<comment type="subcellular location">
    <subcellularLocation>
        <location evidence="1">Nucleus</location>
    </subcellularLocation>
</comment>
<keyword evidence="6" id="KW-0804">Transcription</keyword>
<feature type="region of interest" description="Disordered" evidence="9">
    <location>
        <begin position="558"/>
        <end position="578"/>
    </location>
</feature>
<dbReference type="SMART" id="SM00320">
    <property type="entry name" value="WD40"/>
    <property type="match status" value="6"/>
</dbReference>
<feature type="repeat" description="WD" evidence="8">
    <location>
        <begin position="717"/>
        <end position="758"/>
    </location>
</feature>
<dbReference type="InterPro" id="IPR015943">
    <property type="entry name" value="WD40/YVTN_repeat-like_dom_sf"/>
</dbReference>
<evidence type="ECO:0000256" key="4">
    <source>
        <dbReference type="ARBA" id="ARBA00022737"/>
    </source>
</evidence>
<feature type="repeat" description="WD" evidence="8">
    <location>
        <begin position="767"/>
        <end position="794"/>
    </location>
</feature>
<evidence type="ECO:0000256" key="7">
    <source>
        <dbReference type="ARBA" id="ARBA00023242"/>
    </source>
</evidence>
<evidence type="ECO:0000313" key="11">
    <source>
        <dbReference type="EMBL" id="QSZ30608.1"/>
    </source>
</evidence>
<name>A0A8A3P894_9HELO</name>